<keyword evidence="4" id="KW-1185">Reference proteome</keyword>
<accession>A0ABW4I280</accession>
<keyword evidence="1" id="KW-0560">Oxidoreductase</keyword>
<dbReference type="RefSeq" id="WP_380888394.1">
    <property type="nucleotide sequence ID" value="NZ_JBHUDY010000001.1"/>
</dbReference>
<dbReference type="InterPro" id="IPR029061">
    <property type="entry name" value="THDP-binding"/>
</dbReference>
<organism evidence="3 4">
    <name type="scientific">Sphingomonas tabacisoli</name>
    <dbReference type="NCBI Taxonomy" id="2249466"/>
    <lineage>
        <taxon>Bacteria</taxon>
        <taxon>Pseudomonadati</taxon>
        <taxon>Pseudomonadota</taxon>
        <taxon>Alphaproteobacteria</taxon>
        <taxon>Sphingomonadales</taxon>
        <taxon>Sphingomonadaceae</taxon>
        <taxon>Sphingomonas</taxon>
    </lineage>
</organism>
<dbReference type="Pfam" id="PF02775">
    <property type="entry name" value="TPP_enzyme_C"/>
    <property type="match status" value="1"/>
</dbReference>
<dbReference type="SUPFAM" id="SSF52518">
    <property type="entry name" value="Thiamin diphosphate-binding fold (THDP-binding)"/>
    <property type="match status" value="1"/>
</dbReference>
<sequence>MNDMTPIAKTTIKDWESDQEVRWCPGCGDYAILKAVQRTMPELGVDPAKTVFVSGIGCSSRFPYYMETYGFHTIHGRAPAIATGVKLANPELDVWIITGDGDALSIGGNHTMHILRRNLDCQILLFNNEIYGLTKGQYSPTSRVGTRSPSTPFGSVDRPASPCSFALGSGARFIARGIDVHKNLPAVLKAAHAHQGASFVEIYQNCIVYNDEVFANFTEKAKAAVNQIWLENGQPMLFANGTLGLKLNVTDLRLEIVNVENGDWQAAGVIVHDQTNKGIAQMLIEMEVEQGFPVALGVIYNHPRPTFERAVVEQNRAAAEGKKPDLQKLVAKGQTWQVDKQPHEI</sequence>
<dbReference type="PANTHER" id="PTHR48084:SF4">
    <property type="entry name" value="2-OXOGLUTARATE OXIDOREDUCTASE SUBUNIT KORB"/>
    <property type="match status" value="1"/>
</dbReference>
<evidence type="ECO:0000313" key="4">
    <source>
        <dbReference type="Proteomes" id="UP001597115"/>
    </source>
</evidence>
<proteinExistence type="predicted"/>
<dbReference type="EMBL" id="JBHUDY010000001">
    <property type="protein sequence ID" value="MFD1611818.1"/>
    <property type="molecule type" value="Genomic_DNA"/>
</dbReference>
<evidence type="ECO:0000259" key="2">
    <source>
        <dbReference type="Pfam" id="PF02775"/>
    </source>
</evidence>
<feature type="domain" description="Thiamine pyrophosphate enzyme TPP-binding" evidence="2">
    <location>
        <begin position="56"/>
        <end position="202"/>
    </location>
</feature>
<reference evidence="4" key="1">
    <citation type="journal article" date="2019" name="Int. J. Syst. Evol. Microbiol.">
        <title>The Global Catalogue of Microorganisms (GCM) 10K type strain sequencing project: providing services to taxonomists for standard genome sequencing and annotation.</title>
        <authorList>
            <consortium name="The Broad Institute Genomics Platform"/>
            <consortium name="The Broad Institute Genome Sequencing Center for Infectious Disease"/>
            <person name="Wu L."/>
            <person name="Ma J."/>
        </authorList>
    </citation>
    <scope>NUCLEOTIDE SEQUENCE [LARGE SCALE GENOMIC DNA]</scope>
    <source>
        <strain evidence="4">CGMCC 1.16275</strain>
    </source>
</reference>
<dbReference type="PANTHER" id="PTHR48084">
    <property type="entry name" value="2-OXOGLUTARATE OXIDOREDUCTASE SUBUNIT KORB-RELATED"/>
    <property type="match status" value="1"/>
</dbReference>
<evidence type="ECO:0000313" key="3">
    <source>
        <dbReference type="EMBL" id="MFD1611818.1"/>
    </source>
</evidence>
<gene>
    <name evidence="3" type="ORF">ACFSCW_08395</name>
</gene>
<evidence type="ECO:0000256" key="1">
    <source>
        <dbReference type="ARBA" id="ARBA00023002"/>
    </source>
</evidence>
<dbReference type="CDD" id="cd03375">
    <property type="entry name" value="TPP_OGFOR"/>
    <property type="match status" value="1"/>
</dbReference>
<dbReference type="InterPro" id="IPR011766">
    <property type="entry name" value="TPP_enzyme_TPP-bd"/>
</dbReference>
<name>A0ABW4I280_9SPHN</name>
<protein>
    <submittedName>
        <fullName evidence="3">2-oxoacid:ferredoxin oxidoreductase subunit beta</fullName>
    </submittedName>
</protein>
<dbReference type="InterPro" id="IPR051457">
    <property type="entry name" value="2-oxoacid:Fd_oxidoreductase"/>
</dbReference>
<comment type="caution">
    <text evidence="3">The sequence shown here is derived from an EMBL/GenBank/DDBJ whole genome shotgun (WGS) entry which is preliminary data.</text>
</comment>
<dbReference type="Gene3D" id="3.40.50.970">
    <property type="match status" value="1"/>
</dbReference>
<dbReference type="Proteomes" id="UP001597115">
    <property type="component" value="Unassembled WGS sequence"/>
</dbReference>